<dbReference type="EMBL" id="MJAT01000007">
    <property type="protein sequence ID" value="OEH86094.1"/>
    <property type="molecule type" value="Genomic_DNA"/>
</dbReference>
<feature type="domain" description="Response regulatory" evidence="8">
    <location>
        <begin position="6"/>
        <end position="119"/>
    </location>
</feature>
<dbReference type="Gene3D" id="1.10.10.10">
    <property type="entry name" value="Winged helix-like DNA-binding domain superfamily/Winged helix DNA-binding domain"/>
    <property type="match status" value="1"/>
</dbReference>
<evidence type="ECO:0000259" key="8">
    <source>
        <dbReference type="PROSITE" id="PS50110"/>
    </source>
</evidence>
<keyword evidence="4 7" id="KW-0238">DNA-binding</keyword>
<dbReference type="GO" id="GO:0000976">
    <property type="term" value="F:transcription cis-regulatory region binding"/>
    <property type="evidence" value="ECO:0007669"/>
    <property type="project" value="TreeGrafter"/>
</dbReference>
<dbReference type="GO" id="GO:0006355">
    <property type="term" value="P:regulation of DNA-templated transcription"/>
    <property type="evidence" value="ECO:0007669"/>
    <property type="project" value="InterPro"/>
</dbReference>
<dbReference type="Pfam" id="PF00072">
    <property type="entry name" value="Response_reg"/>
    <property type="match status" value="1"/>
</dbReference>
<dbReference type="GO" id="GO:0000156">
    <property type="term" value="F:phosphorelay response regulator activity"/>
    <property type="evidence" value="ECO:0007669"/>
    <property type="project" value="TreeGrafter"/>
</dbReference>
<keyword evidence="1 6" id="KW-0597">Phosphoprotein</keyword>
<dbReference type="RefSeq" id="WP_069701521.1">
    <property type="nucleotide sequence ID" value="NZ_MJAT01000007.1"/>
</dbReference>
<dbReference type="PROSITE" id="PS51755">
    <property type="entry name" value="OMPR_PHOB"/>
    <property type="match status" value="1"/>
</dbReference>
<evidence type="ECO:0000256" key="3">
    <source>
        <dbReference type="ARBA" id="ARBA00023015"/>
    </source>
</evidence>
<evidence type="ECO:0000256" key="1">
    <source>
        <dbReference type="ARBA" id="ARBA00022553"/>
    </source>
</evidence>
<evidence type="ECO:0000259" key="9">
    <source>
        <dbReference type="PROSITE" id="PS51755"/>
    </source>
</evidence>
<dbReference type="CDD" id="cd00383">
    <property type="entry name" value="trans_reg_C"/>
    <property type="match status" value="1"/>
</dbReference>
<keyword evidence="11" id="KW-1185">Reference proteome</keyword>
<dbReference type="InterPro" id="IPR036388">
    <property type="entry name" value="WH-like_DNA-bd_sf"/>
</dbReference>
<dbReference type="SMART" id="SM00862">
    <property type="entry name" value="Trans_reg_C"/>
    <property type="match status" value="1"/>
</dbReference>
<dbReference type="Proteomes" id="UP000095255">
    <property type="component" value="Unassembled WGS sequence"/>
</dbReference>
<feature type="DNA-binding region" description="OmpR/PhoB-type" evidence="7">
    <location>
        <begin position="129"/>
        <end position="230"/>
    </location>
</feature>
<dbReference type="GO" id="GO:0005829">
    <property type="term" value="C:cytosol"/>
    <property type="evidence" value="ECO:0007669"/>
    <property type="project" value="TreeGrafter"/>
</dbReference>
<dbReference type="SUPFAM" id="SSF46894">
    <property type="entry name" value="C-terminal effector domain of the bipartite response regulators"/>
    <property type="match status" value="1"/>
</dbReference>
<dbReference type="InterPro" id="IPR001867">
    <property type="entry name" value="OmpR/PhoB-type_DNA-bd"/>
</dbReference>
<organism evidence="10 11">
    <name type="scientific">Desulfuribacillus stibiiarsenatis</name>
    <dbReference type="NCBI Taxonomy" id="1390249"/>
    <lineage>
        <taxon>Bacteria</taxon>
        <taxon>Bacillati</taxon>
        <taxon>Bacillota</taxon>
        <taxon>Desulfuribacillia</taxon>
        <taxon>Desulfuribacillales</taxon>
        <taxon>Desulfuribacillaceae</taxon>
        <taxon>Desulfuribacillus</taxon>
    </lineage>
</organism>
<evidence type="ECO:0000256" key="5">
    <source>
        <dbReference type="ARBA" id="ARBA00023163"/>
    </source>
</evidence>
<sequence>MTQEKKILVVDDEPKIVDIVSLYLKKDGFLVKTAYNGKEALKVFREWKPSLIILDLMMPEMTGEQTCEAIRKESNVPIIMLTAKSDENERIKGLSIGADDYLVKPFSPRELVVRVRTVLRRFQPNEVMADILTFNDGDLEIDATRHEVKLGGKVIDLTPNEFKLLLVLAKNPNRIFTRTELLEKVQGYNFEGYDRTIDAHIKNLRKKIEIDQKNPKYVRTVYGMGYKFEGV</sequence>
<proteinExistence type="predicted"/>
<evidence type="ECO:0000256" key="4">
    <source>
        <dbReference type="ARBA" id="ARBA00023125"/>
    </source>
</evidence>
<dbReference type="FunFam" id="1.10.10.10:FF:000018">
    <property type="entry name" value="DNA-binding response regulator ResD"/>
    <property type="match status" value="1"/>
</dbReference>
<dbReference type="OrthoDB" id="9802426at2"/>
<evidence type="ECO:0000256" key="7">
    <source>
        <dbReference type="PROSITE-ProRule" id="PRU01091"/>
    </source>
</evidence>
<evidence type="ECO:0000313" key="11">
    <source>
        <dbReference type="Proteomes" id="UP000095255"/>
    </source>
</evidence>
<evidence type="ECO:0000313" key="10">
    <source>
        <dbReference type="EMBL" id="OEH86094.1"/>
    </source>
</evidence>
<dbReference type="Gene3D" id="3.40.50.2300">
    <property type="match status" value="1"/>
</dbReference>
<dbReference type="Gene3D" id="6.10.250.690">
    <property type="match status" value="1"/>
</dbReference>
<dbReference type="AlphaFoldDB" id="A0A1E5L7V1"/>
<keyword evidence="5" id="KW-0804">Transcription</keyword>
<dbReference type="SUPFAM" id="SSF52172">
    <property type="entry name" value="CheY-like"/>
    <property type="match status" value="1"/>
</dbReference>
<evidence type="ECO:0000256" key="2">
    <source>
        <dbReference type="ARBA" id="ARBA00023012"/>
    </source>
</evidence>
<feature type="modified residue" description="4-aspartylphosphate" evidence="6">
    <location>
        <position position="55"/>
    </location>
</feature>
<dbReference type="InterPro" id="IPR011006">
    <property type="entry name" value="CheY-like_superfamily"/>
</dbReference>
<dbReference type="PROSITE" id="PS50110">
    <property type="entry name" value="RESPONSE_REGULATORY"/>
    <property type="match status" value="1"/>
</dbReference>
<dbReference type="FunFam" id="3.40.50.2300:FF:000001">
    <property type="entry name" value="DNA-binding response regulator PhoB"/>
    <property type="match status" value="1"/>
</dbReference>
<feature type="domain" description="OmpR/PhoB-type" evidence="9">
    <location>
        <begin position="129"/>
        <end position="230"/>
    </location>
</feature>
<protein>
    <submittedName>
        <fullName evidence="10">DNA-binding response regulator</fullName>
    </submittedName>
</protein>
<dbReference type="InterPro" id="IPR016032">
    <property type="entry name" value="Sig_transdc_resp-reg_C-effctor"/>
</dbReference>
<dbReference type="SMART" id="SM00448">
    <property type="entry name" value="REC"/>
    <property type="match status" value="1"/>
</dbReference>
<dbReference type="STRING" id="1390249.BHU72_14300"/>
<name>A0A1E5L7V1_9FIRM</name>
<gene>
    <name evidence="10" type="ORF">BHU72_14300</name>
</gene>
<evidence type="ECO:0000256" key="6">
    <source>
        <dbReference type="PROSITE-ProRule" id="PRU00169"/>
    </source>
</evidence>
<dbReference type="PANTHER" id="PTHR48111:SF73">
    <property type="entry name" value="ALKALINE PHOSPHATASE SYNTHESIS TRANSCRIPTIONAL REGULATORY PROTEIN PHOP"/>
    <property type="match status" value="1"/>
</dbReference>
<dbReference type="PANTHER" id="PTHR48111">
    <property type="entry name" value="REGULATOR OF RPOS"/>
    <property type="match status" value="1"/>
</dbReference>
<reference evidence="10 11" key="1">
    <citation type="submission" date="2016-09" db="EMBL/GenBank/DDBJ databases">
        <title>Desulfuribacillus arsenicus sp. nov., an obligately anaerobic, dissimilatory arsenic- and antimonate-reducing bacterium isolated from anoxic sediments.</title>
        <authorList>
            <person name="Abin C.A."/>
            <person name="Hollibaugh J.T."/>
        </authorList>
    </citation>
    <scope>NUCLEOTIDE SEQUENCE [LARGE SCALE GENOMIC DNA]</scope>
    <source>
        <strain evidence="10 11">MLFW-2</strain>
    </source>
</reference>
<dbReference type="InterPro" id="IPR001789">
    <property type="entry name" value="Sig_transdc_resp-reg_receiver"/>
</dbReference>
<dbReference type="GO" id="GO:0032993">
    <property type="term" value="C:protein-DNA complex"/>
    <property type="evidence" value="ECO:0007669"/>
    <property type="project" value="TreeGrafter"/>
</dbReference>
<keyword evidence="3" id="KW-0805">Transcription regulation</keyword>
<dbReference type="CDD" id="cd17574">
    <property type="entry name" value="REC_OmpR"/>
    <property type="match status" value="1"/>
</dbReference>
<dbReference type="InterPro" id="IPR039420">
    <property type="entry name" value="WalR-like"/>
</dbReference>
<keyword evidence="2" id="KW-0902">Two-component regulatory system</keyword>
<comment type="caution">
    <text evidence="10">The sequence shown here is derived from an EMBL/GenBank/DDBJ whole genome shotgun (WGS) entry which is preliminary data.</text>
</comment>
<dbReference type="Pfam" id="PF00486">
    <property type="entry name" value="Trans_reg_C"/>
    <property type="match status" value="1"/>
</dbReference>
<accession>A0A1E5L7V1</accession>